<sequence>MTASLVGEVEGRRCSLGVLGCGTEETAVGGLGDSHAGGLKPASGGGGAARLRGPAASVASLLQVHWPSPFPRRWLLHLVAGISVAILRLNKMNPEVEATTCFTFP</sequence>
<gene>
    <name evidence="1" type="primary">gb15520</name>
    <name evidence="1" type="ORF">PR202_gb15520</name>
</gene>
<reference evidence="1" key="2">
    <citation type="submission" date="2021-12" db="EMBL/GenBank/DDBJ databases">
        <title>Resequencing data analysis of finger millet.</title>
        <authorList>
            <person name="Hatakeyama M."/>
            <person name="Aluri S."/>
            <person name="Balachadran M.T."/>
            <person name="Sivarajan S.R."/>
            <person name="Poveda L."/>
            <person name="Shimizu-Inatsugi R."/>
            <person name="Schlapbach R."/>
            <person name="Sreeman S.M."/>
            <person name="Shimizu K.K."/>
        </authorList>
    </citation>
    <scope>NUCLEOTIDE SEQUENCE</scope>
</reference>
<evidence type="ECO:0000313" key="1">
    <source>
        <dbReference type="EMBL" id="GJN27492.1"/>
    </source>
</evidence>
<comment type="caution">
    <text evidence="1">The sequence shown here is derived from an EMBL/GenBank/DDBJ whole genome shotgun (WGS) entry which is preliminary data.</text>
</comment>
<organism evidence="1 2">
    <name type="scientific">Eleusine coracana subsp. coracana</name>
    <dbReference type="NCBI Taxonomy" id="191504"/>
    <lineage>
        <taxon>Eukaryota</taxon>
        <taxon>Viridiplantae</taxon>
        <taxon>Streptophyta</taxon>
        <taxon>Embryophyta</taxon>
        <taxon>Tracheophyta</taxon>
        <taxon>Spermatophyta</taxon>
        <taxon>Magnoliopsida</taxon>
        <taxon>Liliopsida</taxon>
        <taxon>Poales</taxon>
        <taxon>Poaceae</taxon>
        <taxon>PACMAD clade</taxon>
        <taxon>Chloridoideae</taxon>
        <taxon>Cynodonteae</taxon>
        <taxon>Eleusininae</taxon>
        <taxon>Eleusine</taxon>
    </lineage>
</organism>
<name>A0AAV5EY82_ELECO</name>
<reference evidence="1" key="1">
    <citation type="journal article" date="2018" name="DNA Res.">
        <title>Multiple hybrid de novo genome assembly of finger millet, an orphan allotetraploid crop.</title>
        <authorList>
            <person name="Hatakeyama M."/>
            <person name="Aluri S."/>
            <person name="Balachadran M.T."/>
            <person name="Sivarajan S.R."/>
            <person name="Patrignani A."/>
            <person name="Gruter S."/>
            <person name="Poveda L."/>
            <person name="Shimizu-Inatsugi R."/>
            <person name="Baeten J."/>
            <person name="Francoijs K.J."/>
            <person name="Nataraja K.N."/>
            <person name="Reddy Y.A.N."/>
            <person name="Phadnis S."/>
            <person name="Ravikumar R.L."/>
            <person name="Schlapbach R."/>
            <person name="Sreeman S.M."/>
            <person name="Shimizu K.K."/>
        </authorList>
    </citation>
    <scope>NUCLEOTIDE SEQUENCE</scope>
</reference>
<dbReference type="AlphaFoldDB" id="A0AAV5EY82"/>
<protein>
    <submittedName>
        <fullName evidence="1">Uncharacterized protein</fullName>
    </submittedName>
</protein>
<evidence type="ECO:0000313" key="2">
    <source>
        <dbReference type="Proteomes" id="UP001054889"/>
    </source>
</evidence>
<dbReference type="EMBL" id="BQKI01000079">
    <property type="protein sequence ID" value="GJN27492.1"/>
    <property type="molecule type" value="Genomic_DNA"/>
</dbReference>
<accession>A0AAV5EY82</accession>
<proteinExistence type="predicted"/>
<keyword evidence="2" id="KW-1185">Reference proteome</keyword>
<dbReference type="Proteomes" id="UP001054889">
    <property type="component" value="Unassembled WGS sequence"/>
</dbReference>